<evidence type="ECO:0000256" key="3">
    <source>
        <dbReference type="ARBA" id="ARBA00022723"/>
    </source>
</evidence>
<keyword evidence="2" id="KW-0719">Serine esterase</keyword>
<evidence type="ECO:0000313" key="9">
    <source>
        <dbReference type="EMBL" id="KIY53910.1"/>
    </source>
</evidence>
<reference evidence="9 10" key="1">
    <citation type="journal article" date="2015" name="Fungal Genet. Biol.">
        <title>Evolution of novel wood decay mechanisms in Agaricales revealed by the genome sequences of Fistulina hepatica and Cylindrobasidium torrendii.</title>
        <authorList>
            <person name="Floudas D."/>
            <person name="Held B.W."/>
            <person name="Riley R."/>
            <person name="Nagy L.G."/>
            <person name="Koehler G."/>
            <person name="Ransdell A.S."/>
            <person name="Younus H."/>
            <person name="Chow J."/>
            <person name="Chiniquy J."/>
            <person name="Lipzen A."/>
            <person name="Tritt A."/>
            <person name="Sun H."/>
            <person name="Haridas S."/>
            <person name="LaButti K."/>
            <person name="Ohm R.A."/>
            <person name="Kues U."/>
            <person name="Blanchette R.A."/>
            <person name="Grigoriev I.V."/>
            <person name="Minto R.E."/>
            <person name="Hibbett D.S."/>
        </authorList>
    </citation>
    <scope>NUCLEOTIDE SEQUENCE [LARGE SCALE GENOMIC DNA]</scope>
    <source>
        <strain evidence="9 10">ATCC 64428</strain>
    </source>
</reference>
<dbReference type="PANTHER" id="PTHR33938">
    <property type="entry name" value="FERULOYL ESTERASE B-RELATED"/>
    <property type="match status" value="1"/>
</dbReference>
<keyword evidence="4 8" id="KW-0732">Signal</keyword>
<dbReference type="Pfam" id="PF07519">
    <property type="entry name" value="Tannase"/>
    <property type="match status" value="2"/>
</dbReference>
<comment type="similarity">
    <text evidence="1 8">Belongs to the tannase family.</text>
</comment>
<evidence type="ECO:0000256" key="8">
    <source>
        <dbReference type="RuleBase" id="RU361238"/>
    </source>
</evidence>
<keyword evidence="7" id="KW-1015">Disulfide bond</keyword>
<dbReference type="InterPro" id="IPR011118">
    <property type="entry name" value="Tannase/feruloyl_esterase"/>
</dbReference>
<keyword evidence="3" id="KW-0479">Metal-binding</keyword>
<dbReference type="GO" id="GO:0046872">
    <property type="term" value="F:metal ion binding"/>
    <property type="evidence" value="ECO:0007669"/>
    <property type="project" value="UniProtKB-KW"/>
</dbReference>
<protein>
    <recommendedName>
        <fullName evidence="8">Carboxylic ester hydrolase</fullName>
        <ecNumber evidence="8">3.1.1.-</ecNumber>
    </recommendedName>
</protein>
<dbReference type="InterPro" id="IPR029058">
    <property type="entry name" value="AB_hydrolase_fold"/>
</dbReference>
<evidence type="ECO:0000256" key="5">
    <source>
        <dbReference type="ARBA" id="ARBA00022801"/>
    </source>
</evidence>
<organism evidence="9 10">
    <name type="scientific">Fistulina hepatica ATCC 64428</name>
    <dbReference type="NCBI Taxonomy" id="1128425"/>
    <lineage>
        <taxon>Eukaryota</taxon>
        <taxon>Fungi</taxon>
        <taxon>Dikarya</taxon>
        <taxon>Basidiomycota</taxon>
        <taxon>Agaricomycotina</taxon>
        <taxon>Agaricomycetes</taxon>
        <taxon>Agaricomycetidae</taxon>
        <taxon>Agaricales</taxon>
        <taxon>Fistulinaceae</taxon>
        <taxon>Fistulina</taxon>
    </lineage>
</organism>
<dbReference type="PANTHER" id="PTHR33938:SF2">
    <property type="entry name" value="CARBOXYLIC ESTER HYDROLASE"/>
    <property type="match status" value="1"/>
</dbReference>
<evidence type="ECO:0000256" key="1">
    <source>
        <dbReference type="ARBA" id="ARBA00006249"/>
    </source>
</evidence>
<evidence type="ECO:0000256" key="2">
    <source>
        <dbReference type="ARBA" id="ARBA00022487"/>
    </source>
</evidence>
<feature type="chain" id="PRO_5005115145" description="Carboxylic ester hydrolase" evidence="8">
    <location>
        <begin position="20"/>
        <end position="544"/>
    </location>
</feature>
<sequence length="544" mass="59385">MRFYNLLFFPLLLAGTTMALNCSVSTISAALPSNVSVSWAYSLAAGSTFDVPAGDTGFPTSPTNLSACCAVAVEVPAPGNTTYNFGMFLPDTWNGRFLTAGNSGFAGGINWLSMGDGLGYGFAVMSTDTGHNSTAIDASWAYEEPEKVVNWGYRALHGSIVLAKQLTEGYYGKNISYSYYRGCSTGGRQGLKEAEMFPDDFDGVVAGAPAWWTVHLHLWNMMVGLYNEPVNSSYHVDTSLFSVLGDEVLKQCDPQDGVEDNIIMDPIGCNFRPETLLCTANATNTSSCFTAPQLDTAYHWYNDWVEANQTFIFSHFQPGSEWQWDTSIGLLSSDVPSPLGTDYVQYMLGLGPDWSWTEWNPDLIALSDELNPGNATAGDFDISPFYEKGGKLIHYHGLSDGSIATGSSIYFYDHVLRALTPQGIDLDDFYRFFLIPGMGHCADTSTTMDAPWYIAGDGQAGYLGTDVHSVPGFSDAKHDVLLAMLAWVENGTAPDSIIATKYVNDTTHDEVLRQRPLCVYPDQAFYNGTGDVNSTESWTCKSLY</sequence>
<keyword evidence="6" id="KW-0106">Calcium</keyword>
<proteinExistence type="inferred from homology"/>
<evidence type="ECO:0000313" key="10">
    <source>
        <dbReference type="Proteomes" id="UP000054144"/>
    </source>
</evidence>
<dbReference type="EC" id="3.1.1.-" evidence="8"/>
<gene>
    <name evidence="9" type="ORF">FISHEDRAFT_63241</name>
</gene>
<dbReference type="EMBL" id="KN881583">
    <property type="protein sequence ID" value="KIY53910.1"/>
    <property type="molecule type" value="Genomic_DNA"/>
</dbReference>
<evidence type="ECO:0000256" key="7">
    <source>
        <dbReference type="ARBA" id="ARBA00023157"/>
    </source>
</evidence>
<evidence type="ECO:0000256" key="6">
    <source>
        <dbReference type="ARBA" id="ARBA00022837"/>
    </source>
</evidence>
<evidence type="ECO:0000256" key="4">
    <source>
        <dbReference type="ARBA" id="ARBA00022729"/>
    </source>
</evidence>
<dbReference type="Proteomes" id="UP000054144">
    <property type="component" value="Unassembled WGS sequence"/>
</dbReference>
<dbReference type="AlphaFoldDB" id="A0A0D7APW9"/>
<dbReference type="GO" id="GO:0030600">
    <property type="term" value="F:feruloyl esterase activity"/>
    <property type="evidence" value="ECO:0007669"/>
    <property type="project" value="UniProtKB-ARBA"/>
</dbReference>
<keyword evidence="5 8" id="KW-0378">Hydrolase</keyword>
<name>A0A0D7APW9_9AGAR</name>
<dbReference type="SUPFAM" id="SSF53474">
    <property type="entry name" value="alpha/beta-Hydrolases"/>
    <property type="match status" value="1"/>
</dbReference>
<dbReference type="OrthoDB" id="3039123at2759"/>
<feature type="signal peptide" evidence="8">
    <location>
        <begin position="1"/>
        <end position="19"/>
    </location>
</feature>
<accession>A0A0D7APW9</accession>
<keyword evidence="10" id="KW-1185">Reference proteome</keyword>